<comment type="caution">
    <text evidence="1">The sequence shown here is derived from an EMBL/GenBank/DDBJ whole genome shotgun (WGS) entry which is preliminary data.</text>
</comment>
<evidence type="ECO:0000313" key="2">
    <source>
        <dbReference type="Proteomes" id="UP000604046"/>
    </source>
</evidence>
<sequence>MQSSRAKTNFWCLVRLWRGRTVGRFSFSALCMGTAAAQISSTGEGCSRCFPRQRRVLQAQRNRNGQLEGIAIKAVLADVGVMEKAYDQGCPVAAPSLNCAEAVESCNILGWFHILGNVGTPVALDMARARRRDLVEALRQLHLNFVHGQFSSNYPIISRWNP</sequence>
<reference evidence="1" key="1">
    <citation type="submission" date="2021-02" db="EMBL/GenBank/DDBJ databases">
        <authorList>
            <person name="Dougan E. K."/>
            <person name="Rhodes N."/>
            <person name="Thang M."/>
            <person name="Chan C."/>
        </authorList>
    </citation>
    <scope>NUCLEOTIDE SEQUENCE</scope>
</reference>
<organism evidence="1 2">
    <name type="scientific">Symbiodinium natans</name>
    <dbReference type="NCBI Taxonomy" id="878477"/>
    <lineage>
        <taxon>Eukaryota</taxon>
        <taxon>Sar</taxon>
        <taxon>Alveolata</taxon>
        <taxon>Dinophyceae</taxon>
        <taxon>Suessiales</taxon>
        <taxon>Symbiodiniaceae</taxon>
        <taxon>Symbiodinium</taxon>
    </lineage>
</organism>
<name>A0A812PLB4_9DINO</name>
<gene>
    <name evidence="1" type="ORF">SNAT2548_LOCUS18770</name>
</gene>
<proteinExistence type="predicted"/>
<dbReference type="EMBL" id="CAJNDS010002155">
    <property type="protein sequence ID" value="CAE7354237.1"/>
    <property type="molecule type" value="Genomic_DNA"/>
</dbReference>
<evidence type="ECO:0000313" key="1">
    <source>
        <dbReference type="EMBL" id="CAE7354237.1"/>
    </source>
</evidence>
<accession>A0A812PLB4</accession>
<dbReference type="AlphaFoldDB" id="A0A812PLB4"/>
<keyword evidence="2" id="KW-1185">Reference proteome</keyword>
<protein>
    <submittedName>
        <fullName evidence="1">Uncharacterized protein</fullName>
    </submittedName>
</protein>
<dbReference type="Proteomes" id="UP000604046">
    <property type="component" value="Unassembled WGS sequence"/>
</dbReference>